<name>A0A0A8Z2P7_ARUDO</name>
<reference evidence="1" key="1">
    <citation type="submission" date="2014-09" db="EMBL/GenBank/DDBJ databases">
        <authorList>
            <person name="Magalhaes I.L.F."/>
            <person name="Oliveira U."/>
            <person name="Santos F.R."/>
            <person name="Vidigal T.H.D.A."/>
            <person name="Brescovit A.D."/>
            <person name="Santos A.J."/>
        </authorList>
    </citation>
    <scope>NUCLEOTIDE SEQUENCE</scope>
    <source>
        <tissue evidence="1">Shoot tissue taken approximately 20 cm above the soil surface</tissue>
    </source>
</reference>
<proteinExistence type="predicted"/>
<dbReference type="EMBL" id="GBRH01264261">
    <property type="protein sequence ID" value="JAD33634.1"/>
    <property type="molecule type" value="Transcribed_RNA"/>
</dbReference>
<evidence type="ECO:0000313" key="1">
    <source>
        <dbReference type="EMBL" id="JAD33634.1"/>
    </source>
</evidence>
<reference evidence="1" key="2">
    <citation type="journal article" date="2015" name="Data Brief">
        <title>Shoot transcriptome of the giant reed, Arundo donax.</title>
        <authorList>
            <person name="Barrero R.A."/>
            <person name="Guerrero F.D."/>
            <person name="Moolhuijzen P."/>
            <person name="Goolsby J.A."/>
            <person name="Tidwell J."/>
            <person name="Bellgard S.E."/>
            <person name="Bellgard M.I."/>
        </authorList>
    </citation>
    <scope>NUCLEOTIDE SEQUENCE</scope>
    <source>
        <tissue evidence="1">Shoot tissue taken approximately 20 cm above the soil surface</tissue>
    </source>
</reference>
<protein>
    <submittedName>
        <fullName evidence="1">Uncharacterized protein</fullName>
    </submittedName>
</protein>
<dbReference type="AlphaFoldDB" id="A0A0A8Z2P7"/>
<organism evidence="1">
    <name type="scientific">Arundo donax</name>
    <name type="common">Giant reed</name>
    <name type="synonym">Donax arundinaceus</name>
    <dbReference type="NCBI Taxonomy" id="35708"/>
    <lineage>
        <taxon>Eukaryota</taxon>
        <taxon>Viridiplantae</taxon>
        <taxon>Streptophyta</taxon>
        <taxon>Embryophyta</taxon>
        <taxon>Tracheophyta</taxon>
        <taxon>Spermatophyta</taxon>
        <taxon>Magnoliopsida</taxon>
        <taxon>Liliopsida</taxon>
        <taxon>Poales</taxon>
        <taxon>Poaceae</taxon>
        <taxon>PACMAD clade</taxon>
        <taxon>Arundinoideae</taxon>
        <taxon>Arundineae</taxon>
        <taxon>Arundo</taxon>
    </lineage>
</organism>
<sequence>MELCYVLLSVMNMFNLGFREHCFLFCQLSHSILYCTSQARRL</sequence>
<accession>A0A0A8Z2P7</accession>